<accession>A0ABQ0GP77</accession>
<dbReference type="RefSeq" id="XP_070921274.1">
    <property type="nucleotide sequence ID" value="XM_071065173.1"/>
</dbReference>
<gene>
    <name evidence="2" type="ORF">MFIFM68171_09754</name>
</gene>
<dbReference type="GeneID" id="98180496"/>
<proteinExistence type="predicted"/>
<feature type="chain" id="PRO_5047163000" evidence="1">
    <location>
        <begin position="22"/>
        <end position="156"/>
    </location>
</feature>
<keyword evidence="3" id="KW-1185">Reference proteome</keyword>
<organism evidence="2 3">
    <name type="scientific">Madurella fahalii</name>
    <dbReference type="NCBI Taxonomy" id="1157608"/>
    <lineage>
        <taxon>Eukaryota</taxon>
        <taxon>Fungi</taxon>
        <taxon>Dikarya</taxon>
        <taxon>Ascomycota</taxon>
        <taxon>Pezizomycotina</taxon>
        <taxon>Sordariomycetes</taxon>
        <taxon>Sordariomycetidae</taxon>
        <taxon>Sordariales</taxon>
        <taxon>Sordariales incertae sedis</taxon>
        <taxon>Madurella</taxon>
    </lineage>
</organism>
<evidence type="ECO:0000313" key="3">
    <source>
        <dbReference type="Proteomes" id="UP001628179"/>
    </source>
</evidence>
<protein>
    <submittedName>
        <fullName evidence="2">Uncharacterized protein</fullName>
    </submittedName>
</protein>
<evidence type="ECO:0000256" key="1">
    <source>
        <dbReference type="SAM" id="SignalP"/>
    </source>
</evidence>
<name>A0ABQ0GP77_9PEZI</name>
<reference evidence="2 3" key="1">
    <citation type="submission" date="2024-09" db="EMBL/GenBank/DDBJ databases">
        <title>Itraconazole resistance in Madurella fahalii resulting from another homologue of gene encoding cytochrome P450 14-alpha sterol demethylase (CYP51).</title>
        <authorList>
            <person name="Yoshioka I."/>
            <person name="Fahal A.H."/>
            <person name="Kaneko S."/>
            <person name="Yaguchi T."/>
        </authorList>
    </citation>
    <scope>NUCLEOTIDE SEQUENCE [LARGE SCALE GENOMIC DNA]</scope>
    <source>
        <strain evidence="2 3">IFM 68171</strain>
    </source>
</reference>
<evidence type="ECO:0000313" key="2">
    <source>
        <dbReference type="EMBL" id="GAB1319544.1"/>
    </source>
</evidence>
<comment type="caution">
    <text evidence="2">The sequence shown here is derived from an EMBL/GenBank/DDBJ whole genome shotgun (WGS) entry which is preliminary data.</text>
</comment>
<keyword evidence="1" id="KW-0732">Signal</keyword>
<feature type="signal peptide" evidence="1">
    <location>
        <begin position="1"/>
        <end position="21"/>
    </location>
</feature>
<sequence>MKFSTVTILAALGLGSSTASAQSVQQRFQVYWSQDSVSGTGAWMYYFFGGQPSCNDVFNTRGVFEQDNVNDREGVICQGNGCWNGRPNEITRFEFNAPNFGRYNILQIDPNGQFALMTTDGRWVGVCQANREHSFTCGAPFAMSGVRFFICERIYS</sequence>
<dbReference type="EMBL" id="BAAFSV010000005">
    <property type="protein sequence ID" value="GAB1319544.1"/>
    <property type="molecule type" value="Genomic_DNA"/>
</dbReference>
<dbReference type="Proteomes" id="UP001628179">
    <property type="component" value="Unassembled WGS sequence"/>
</dbReference>